<dbReference type="SUPFAM" id="SSF53300">
    <property type="entry name" value="vWA-like"/>
    <property type="match status" value="1"/>
</dbReference>
<evidence type="ECO:0008006" key="3">
    <source>
        <dbReference type="Google" id="ProtNLM"/>
    </source>
</evidence>
<dbReference type="KEGG" id="aaq:AOC05_10470"/>
<evidence type="ECO:0000313" key="2">
    <source>
        <dbReference type="Proteomes" id="UP000062833"/>
    </source>
</evidence>
<dbReference type="PATRIC" id="fig|656366.3.peg.2264"/>
<dbReference type="Gene3D" id="3.40.50.410">
    <property type="entry name" value="von Willebrand factor, type A domain"/>
    <property type="match status" value="1"/>
</dbReference>
<sequence>MAARIARAKPFLAQFLDTTAHNPAPTSGPNVHASGIDIALVLDTSLSMAPNVTLARNLAPFQGGQLAAMNGSIAPVGYTDSATNSATALSDFSTTIADVQAKLDAIIPSGTDTAPQGVVGDLATPLSGLTWRPDATKAVIVLTDAQLSPAVLPSLPALLAKVNALGALGDYAKVRFYPVVPSAVPPVAILAHPSYSPPGRRSHHLQSLAVLLTQQHPCKFCLELQRRRHH</sequence>
<proteinExistence type="predicted"/>
<reference evidence="2" key="1">
    <citation type="submission" date="2015-09" db="EMBL/GenBank/DDBJ databases">
        <title>Complete genome of Arthrobacter alpinus strain R3.8.</title>
        <authorList>
            <person name="See-Too W.S."/>
            <person name="Chan K.G."/>
        </authorList>
    </citation>
    <scope>NUCLEOTIDE SEQUENCE [LARGE SCALE GENOMIC DNA]</scope>
    <source>
        <strain evidence="2">R3.8</strain>
    </source>
</reference>
<gene>
    <name evidence="1" type="ORF">AOC05_10470</name>
</gene>
<dbReference type="Proteomes" id="UP000062833">
    <property type="component" value="Chromosome"/>
</dbReference>
<protein>
    <recommendedName>
        <fullName evidence="3">VWFA domain-containing protein</fullName>
    </recommendedName>
</protein>
<name>A0A0M5M3W8_9MICC</name>
<organism evidence="1 2">
    <name type="scientific">Arthrobacter alpinus</name>
    <dbReference type="NCBI Taxonomy" id="656366"/>
    <lineage>
        <taxon>Bacteria</taxon>
        <taxon>Bacillati</taxon>
        <taxon>Actinomycetota</taxon>
        <taxon>Actinomycetes</taxon>
        <taxon>Micrococcales</taxon>
        <taxon>Micrococcaceae</taxon>
        <taxon>Arthrobacter</taxon>
    </lineage>
</organism>
<dbReference type="InterPro" id="IPR036465">
    <property type="entry name" value="vWFA_dom_sf"/>
</dbReference>
<evidence type="ECO:0000313" key="1">
    <source>
        <dbReference type="EMBL" id="ALE92632.1"/>
    </source>
</evidence>
<dbReference type="AlphaFoldDB" id="A0A0M5M3W8"/>
<dbReference type="EMBL" id="CP012677">
    <property type="protein sequence ID" value="ALE92632.1"/>
    <property type="molecule type" value="Genomic_DNA"/>
</dbReference>
<accession>A0A0M5M3W8</accession>
<keyword evidence="2" id="KW-1185">Reference proteome</keyword>